<feature type="compositionally biased region" description="Basic residues" evidence="1">
    <location>
        <begin position="1"/>
        <end position="15"/>
    </location>
</feature>
<reference evidence="2" key="1">
    <citation type="submission" date="2022-01" db="EMBL/GenBank/DDBJ databases">
        <title>Genome Sequence Resource for Two Populations of Ditylenchus destructor, the Migratory Endoparasitic Phytonematode.</title>
        <authorList>
            <person name="Zhang H."/>
            <person name="Lin R."/>
            <person name="Xie B."/>
        </authorList>
    </citation>
    <scope>NUCLEOTIDE SEQUENCE</scope>
    <source>
        <strain evidence="2">BazhouSP</strain>
    </source>
</reference>
<organism evidence="2 3">
    <name type="scientific">Ditylenchus destructor</name>
    <dbReference type="NCBI Taxonomy" id="166010"/>
    <lineage>
        <taxon>Eukaryota</taxon>
        <taxon>Metazoa</taxon>
        <taxon>Ecdysozoa</taxon>
        <taxon>Nematoda</taxon>
        <taxon>Chromadorea</taxon>
        <taxon>Rhabditida</taxon>
        <taxon>Tylenchina</taxon>
        <taxon>Tylenchomorpha</taxon>
        <taxon>Sphaerularioidea</taxon>
        <taxon>Anguinidae</taxon>
        <taxon>Anguininae</taxon>
        <taxon>Ditylenchus</taxon>
    </lineage>
</organism>
<feature type="region of interest" description="Disordered" evidence="1">
    <location>
        <begin position="1"/>
        <end position="56"/>
    </location>
</feature>
<evidence type="ECO:0000256" key="1">
    <source>
        <dbReference type="SAM" id="MobiDB-lite"/>
    </source>
</evidence>
<dbReference type="Proteomes" id="UP001201812">
    <property type="component" value="Unassembled WGS sequence"/>
</dbReference>
<accession>A0AAD4MW05</accession>
<name>A0AAD4MW05_9BILA</name>
<keyword evidence="3" id="KW-1185">Reference proteome</keyword>
<evidence type="ECO:0000313" key="3">
    <source>
        <dbReference type="Proteomes" id="UP001201812"/>
    </source>
</evidence>
<comment type="caution">
    <text evidence="2">The sequence shown here is derived from an EMBL/GenBank/DDBJ whole genome shotgun (WGS) entry which is preliminary data.</text>
</comment>
<sequence>MLGKGHAKHKMRTRAKANALADRDRSRGSDISTPDPPNPKRSRKGNRPGDGNGPAILAATVSTKAENKEILATVPAPVMKSGGIQAEHSEYSNQLQINVITKAVDLLEDIYDKWVDTMPQTSDARKGAFIRYMQSSDPDQLKTVASDAGISLNDLMEGFICASWQDYMSQFSDTGAVSATQHSETDNLDNSLNNESFNFTVANAVQILNDMYDNWLSDNSRSSNADTSIKAFIAYCHCSDPACTMQLPINVLHEMLGKDKRGKIRKIREGLPGQYHYRIQGSLYHLFNHAAHPIPGESPSYAQMFFLDTQEASTLRSQNPCNAGINCDLFREIENELKIVKNPLRDAYKMMWQIEEEQEEQAQSRNRQQKRVTLVFSREETRDRNDLPPTDSNEVAAVYVTNAEGDVPHSYVTVYDKDGYRMLIQTLLNHKKALEYPKQPFLLLQFQNQ</sequence>
<gene>
    <name evidence="2" type="ORF">DdX_13559</name>
</gene>
<dbReference type="AlphaFoldDB" id="A0AAD4MW05"/>
<dbReference type="EMBL" id="JAKKPZ010000055">
    <property type="protein sequence ID" value="KAI1705594.1"/>
    <property type="molecule type" value="Genomic_DNA"/>
</dbReference>
<evidence type="ECO:0000313" key="2">
    <source>
        <dbReference type="EMBL" id="KAI1705594.1"/>
    </source>
</evidence>
<protein>
    <submittedName>
        <fullName evidence="2">Uncharacterized protein</fullName>
    </submittedName>
</protein>
<proteinExistence type="predicted"/>